<evidence type="ECO:0000256" key="2">
    <source>
        <dbReference type="SAM" id="MobiDB-lite"/>
    </source>
</evidence>
<keyword evidence="1" id="KW-0175">Coiled coil</keyword>
<evidence type="ECO:0000259" key="3">
    <source>
        <dbReference type="PROSITE" id="PS50144"/>
    </source>
</evidence>
<dbReference type="AlphaFoldDB" id="A0A9W7XJA7"/>
<dbReference type="PANTHER" id="PTHR46236:SF35">
    <property type="entry name" value="MATH DOMAIN-CONTAINING PROTEIN"/>
    <property type="match status" value="1"/>
</dbReference>
<feature type="compositionally biased region" description="Pro residues" evidence="2">
    <location>
        <begin position="41"/>
        <end position="57"/>
    </location>
</feature>
<proteinExistence type="predicted"/>
<dbReference type="GO" id="GO:0004843">
    <property type="term" value="F:cysteine-type deubiquitinase activity"/>
    <property type="evidence" value="ECO:0007669"/>
    <property type="project" value="UniProtKB-EC"/>
</dbReference>
<dbReference type="InterPro" id="IPR008974">
    <property type="entry name" value="TRAF-like"/>
</dbReference>
<feature type="compositionally biased region" description="Low complexity" evidence="2">
    <location>
        <begin position="70"/>
        <end position="104"/>
    </location>
</feature>
<keyword evidence="5" id="KW-1185">Reference proteome</keyword>
<dbReference type="InterPro" id="IPR050804">
    <property type="entry name" value="MCC"/>
</dbReference>
<reference evidence="4" key="1">
    <citation type="submission" date="2022-07" db="EMBL/GenBank/DDBJ databases">
        <title>Phylogenomic reconstructions and comparative analyses of Kickxellomycotina fungi.</title>
        <authorList>
            <person name="Reynolds N.K."/>
            <person name="Stajich J.E."/>
            <person name="Barry K."/>
            <person name="Grigoriev I.V."/>
            <person name="Crous P."/>
            <person name="Smith M.E."/>
        </authorList>
    </citation>
    <scope>NUCLEOTIDE SEQUENCE</scope>
    <source>
        <strain evidence="4">NBRC 105413</strain>
    </source>
</reference>
<keyword evidence="4" id="KW-0378">Hydrolase</keyword>
<sequence length="496" mass="54428">MSLAGTETVMDAQQTNGGGSSKHSVQEVIGSPEPVYRFYLSPPPIAPMQTPLQPPMTPAFHQIGLHHHQQQPPLQQQQQQQQQQMPQQQQQQPLQTSQPAQQPLYSSPMGILQYNPYLPLSPTPIASVSGFAQPGFYAPIQQQPQQPMYYPTAFGLPALGGIQQVPRAATAAPGSTASSVPSTGVSQTPSEKGEVDIARTRTPIVNDAGVPMGGFGMDQDGQYIEIKFPTFGQLQMQQMLQQLHISQQQLQLQQQQQHQQQQTAMICKTPALASSIVGQQQQQQQASVVADKTHVPDSSINNSQRLSVIEPTSNSQIAPSLAKHSATGTAGTLPQPTNISIYDAEAFAEAHMEDIVSDSKAFFWKIDNWDKLERRATSDVFRCGGHMWRILLRPFGSSHKGVLSLFLECLGTADTSEDWRCTCRFVLAVANPDEPTHNTHGSAFHSFHRNNPNWGFTRFMKLADLRTAPAPGVRPYIEDGACTIGAYLHVIKEPSQ</sequence>
<dbReference type="Pfam" id="PF22486">
    <property type="entry name" value="MATH_2"/>
    <property type="match status" value="1"/>
</dbReference>
<dbReference type="SMART" id="SM00061">
    <property type="entry name" value="MATH"/>
    <property type="match status" value="1"/>
</dbReference>
<dbReference type="Proteomes" id="UP001145021">
    <property type="component" value="Unassembled WGS sequence"/>
</dbReference>
<protein>
    <submittedName>
        <fullName evidence="4">Ubiquitin-specific protease ubp15</fullName>
        <ecNumber evidence="4">3.4.19.12</ecNumber>
    </submittedName>
</protein>
<feature type="region of interest" description="Disordered" evidence="2">
    <location>
        <begin position="1"/>
        <end position="106"/>
    </location>
</feature>
<dbReference type="SUPFAM" id="SSF49599">
    <property type="entry name" value="TRAF domain-like"/>
    <property type="match status" value="1"/>
</dbReference>
<dbReference type="EMBL" id="JANBOH010000207">
    <property type="protein sequence ID" value="KAJ1643919.1"/>
    <property type="molecule type" value="Genomic_DNA"/>
</dbReference>
<feature type="region of interest" description="Disordered" evidence="2">
    <location>
        <begin position="170"/>
        <end position="194"/>
    </location>
</feature>
<comment type="caution">
    <text evidence="4">The sequence shown here is derived from an EMBL/GenBank/DDBJ whole genome shotgun (WGS) entry which is preliminary data.</text>
</comment>
<organism evidence="4 5">
    <name type="scientific">Coemansia asiatica</name>
    <dbReference type="NCBI Taxonomy" id="1052880"/>
    <lineage>
        <taxon>Eukaryota</taxon>
        <taxon>Fungi</taxon>
        <taxon>Fungi incertae sedis</taxon>
        <taxon>Zoopagomycota</taxon>
        <taxon>Kickxellomycotina</taxon>
        <taxon>Kickxellomycetes</taxon>
        <taxon>Kickxellales</taxon>
        <taxon>Kickxellaceae</taxon>
        <taxon>Coemansia</taxon>
    </lineage>
</organism>
<dbReference type="GO" id="GO:0006508">
    <property type="term" value="P:proteolysis"/>
    <property type="evidence" value="ECO:0007669"/>
    <property type="project" value="UniProtKB-KW"/>
</dbReference>
<dbReference type="EC" id="3.4.19.12" evidence="4"/>
<accession>A0A9W7XJA7</accession>
<feature type="compositionally biased region" description="Low complexity" evidence="2">
    <location>
        <begin position="170"/>
        <end position="186"/>
    </location>
</feature>
<dbReference type="PROSITE" id="PS50144">
    <property type="entry name" value="MATH"/>
    <property type="match status" value="1"/>
</dbReference>
<dbReference type="PANTHER" id="PTHR46236">
    <property type="entry name" value="TRAF-LIKE SUPERFAMILY PROTEIN"/>
    <property type="match status" value="1"/>
</dbReference>
<gene>
    <name evidence="4" type="primary">UBP15_2</name>
    <name evidence="4" type="ORF">LPJ64_004351</name>
</gene>
<evidence type="ECO:0000256" key="1">
    <source>
        <dbReference type="ARBA" id="ARBA00023054"/>
    </source>
</evidence>
<keyword evidence="4" id="KW-0645">Protease</keyword>
<evidence type="ECO:0000313" key="4">
    <source>
        <dbReference type="EMBL" id="KAJ1643919.1"/>
    </source>
</evidence>
<dbReference type="Gene3D" id="2.60.210.10">
    <property type="entry name" value="Apoptosis, Tumor Necrosis Factor Receptor Associated Protein 2, Chain A"/>
    <property type="match status" value="1"/>
</dbReference>
<name>A0A9W7XJA7_9FUNG</name>
<evidence type="ECO:0000313" key="5">
    <source>
        <dbReference type="Proteomes" id="UP001145021"/>
    </source>
</evidence>
<feature type="domain" description="MATH" evidence="3">
    <location>
        <begin position="359"/>
        <end position="488"/>
    </location>
</feature>
<dbReference type="InterPro" id="IPR002083">
    <property type="entry name" value="MATH/TRAF_dom"/>
</dbReference>